<dbReference type="SFLD" id="SFLDG01135">
    <property type="entry name" value="C1.5.6:_HAD__Beta-PGM__Phospha"/>
    <property type="match status" value="1"/>
</dbReference>
<dbReference type="KEGG" id="mon:G8E03_04860"/>
<gene>
    <name evidence="1" type="ORF">G8E03_04860</name>
</gene>
<dbReference type="PANTHER" id="PTHR43434:SF24">
    <property type="entry name" value="HYDROLASE-RELATED"/>
    <property type="match status" value="1"/>
</dbReference>
<dbReference type="Gene3D" id="1.10.150.240">
    <property type="entry name" value="Putative phosphatase, domain 2"/>
    <property type="match status" value="1"/>
</dbReference>
<dbReference type="Pfam" id="PF13419">
    <property type="entry name" value="HAD_2"/>
    <property type="match status" value="1"/>
</dbReference>
<dbReference type="InterPro" id="IPR050155">
    <property type="entry name" value="HAD-like_hydrolase_sf"/>
</dbReference>
<organism evidence="1 2">
    <name type="scientific">Pontivivens nitratireducens</name>
    <dbReference type="NCBI Taxonomy" id="2758038"/>
    <lineage>
        <taxon>Bacteria</taxon>
        <taxon>Pseudomonadati</taxon>
        <taxon>Pseudomonadota</taxon>
        <taxon>Alphaproteobacteria</taxon>
        <taxon>Rhodobacterales</taxon>
        <taxon>Paracoccaceae</taxon>
        <taxon>Pontivivens</taxon>
    </lineage>
</organism>
<accession>A0A6G7VJ77</accession>
<protein>
    <submittedName>
        <fullName evidence="1">HAD-IA family hydrolase</fullName>
    </submittedName>
</protein>
<dbReference type="Gene3D" id="3.40.50.1000">
    <property type="entry name" value="HAD superfamily/HAD-like"/>
    <property type="match status" value="1"/>
</dbReference>
<dbReference type="EMBL" id="CP049811">
    <property type="protein sequence ID" value="QIK40153.1"/>
    <property type="molecule type" value="Genomic_DNA"/>
</dbReference>
<proteinExistence type="predicted"/>
<evidence type="ECO:0000313" key="1">
    <source>
        <dbReference type="EMBL" id="QIK40153.1"/>
    </source>
</evidence>
<reference evidence="1 2" key="1">
    <citation type="submission" date="2020-03" db="EMBL/GenBank/DDBJ databases">
        <title>Complete genome sequence of Monaibacterium sp. ALG8 with diverse plasmids.</title>
        <authorList>
            <person name="Sun C."/>
        </authorList>
    </citation>
    <scope>NUCLEOTIDE SEQUENCE [LARGE SCALE GENOMIC DNA]</scope>
    <source>
        <strain evidence="1 2">ALG8</strain>
    </source>
</reference>
<keyword evidence="1" id="KW-0378">Hydrolase</keyword>
<dbReference type="InterPro" id="IPR006439">
    <property type="entry name" value="HAD-SF_hydro_IA"/>
</dbReference>
<evidence type="ECO:0000313" key="2">
    <source>
        <dbReference type="Proteomes" id="UP000500791"/>
    </source>
</evidence>
<name>A0A6G7VJ77_9RHOB</name>
<dbReference type="InterPro" id="IPR036412">
    <property type="entry name" value="HAD-like_sf"/>
</dbReference>
<dbReference type="SFLD" id="SFLDS00003">
    <property type="entry name" value="Haloacid_Dehalogenase"/>
    <property type="match status" value="1"/>
</dbReference>
<dbReference type="RefSeq" id="WP_166189272.1">
    <property type="nucleotide sequence ID" value="NZ_CP049811.1"/>
</dbReference>
<dbReference type="PANTHER" id="PTHR43434">
    <property type="entry name" value="PHOSPHOGLYCOLATE PHOSPHATASE"/>
    <property type="match status" value="1"/>
</dbReference>
<dbReference type="SUPFAM" id="SSF56784">
    <property type="entry name" value="HAD-like"/>
    <property type="match status" value="1"/>
</dbReference>
<dbReference type="Proteomes" id="UP000500791">
    <property type="component" value="Chromosome"/>
</dbReference>
<sequence>MKLAIFDMDGTLIDSQALIVGAMVSAFQRLDMLPPTRADILSIVGLSLPQAMDRLAPANVTPDAIAALVDAYRTAFIALRAETGGEASVPLYPGALNVLGALAAQGWLLGVATGKARRGVDHVFAAHGLGHFFSTVQTADGHPSKPHPSMIETALFETGVAPSDAIMIGDTTFDIEMGCAAGVRSIGVTWGYHPQAQLRQAGASDILTHFDELVPLLT</sequence>
<dbReference type="InterPro" id="IPR023198">
    <property type="entry name" value="PGP-like_dom2"/>
</dbReference>
<dbReference type="SFLD" id="SFLDG01129">
    <property type="entry name" value="C1.5:_HAD__Beta-PGM__Phosphata"/>
    <property type="match status" value="1"/>
</dbReference>
<dbReference type="NCBIfam" id="TIGR01509">
    <property type="entry name" value="HAD-SF-IA-v3"/>
    <property type="match status" value="1"/>
</dbReference>
<dbReference type="GO" id="GO:0006281">
    <property type="term" value="P:DNA repair"/>
    <property type="evidence" value="ECO:0007669"/>
    <property type="project" value="TreeGrafter"/>
</dbReference>
<keyword evidence="2" id="KW-1185">Reference proteome</keyword>
<dbReference type="InterPro" id="IPR041492">
    <property type="entry name" value="HAD_2"/>
</dbReference>
<dbReference type="NCBIfam" id="TIGR01549">
    <property type="entry name" value="HAD-SF-IA-v1"/>
    <property type="match status" value="1"/>
</dbReference>
<dbReference type="GO" id="GO:0005829">
    <property type="term" value="C:cytosol"/>
    <property type="evidence" value="ECO:0007669"/>
    <property type="project" value="TreeGrafter"/>
</dbReference>
<dbReference type="AlphaFoldDB" id="A0A6G7VJ77"/>
<dbReference type="GO" id="GO:0008967">
    <property type="term" value="F:phosphoglycolate phosphatase activity"/>
    <property type="evidence" value="ECO:0007669"/>
    <property type="project" value="TreeGrafter"/>
</dbReference>
<dbReference type="InterPro" id="IPR023214">
    <property type="entry name" value="HAD_sf"/>
</dbReference>